<evidence type="ECO:0000313" key="3">
    <source>
        <dbReference type="Proteomes" id="UP000198362"/>
    </source>
</evidence>
<dbReference type="OrthoDB" id="9805171at2"/>
<sequence>MAYRHPAAFLLGMEGLALLRAFAGEFDAAFVQDRLTETRDILAAAECGDLGPADEVGETDTVAGYRSWSRTYDEPGNPLIDVEEPIVREIVGALPAGRALDAACGTGRHAAFLASGGHSVVGVDSSPDMLAYARRAAPAAEFVQGDLRDLPVPDASVDLVTCALALTHLPALEPAFAEFARVLRPGGHLVTSDIHWQSLYLGGIASTVDAAGVESRLPASRFRPSAYVTAAVGAGFAVRACHEPLWPHSTTGGGPFLRKWAADAVDAAYENTPAAIVWHFERR</sequence>
<dbReference type="Gene3D" id="3.40.50.150">
    <property type="entry name" value="Vaccinia Virus protein VP39"/>
    <property type="match status" value="1"/>
</dbReference>
<reference evidence="2 3" key="1">
    <citation type="submission" date="2017-06" db="EMBL/GenBank/DDBJ databases">
        <authorList>
            <person name="Kim H.J."/>
            <person name="Triplett B.A."/>
        </authorList>
    </citation>
    <scope>NUCLEOTIDE SEQUENCE [LARGE SCALE GENOMIC DNA]</scope>
    <source>
        <strain evidence="2 3">CGMCC 4.5593</strain>
    </source>
</reference>
<dbReference type="PANTHER" id="PTHR42912">
    <property type="entry name" value="METHYLTRANSFERASE"/>
    <property type="match status" value="1"/>
</dbReference>
<accession>A0A239M123</accession>
<dbReference type="AlphaFoldDB" id="A0A239M123"/>
<dbReference type="InterPro" id="IPR050508">
    <property type="entry name" value="Methyltransf_Superfamily"/>
</dbReference>
<dbReference type="InterPro" id="IPR029063">
    <property type="entry name" value="SAM-dependent_MTases_sf"/>
</dbReference>
<evidence type="ECO:0000259" key="1">
    <source>
        <dbReference type="Pfam" id="PF08241"/>
    </source>
</evidence>
<keyword evidence="2" id="KW-0808">Transferase</keyword>
<dbReference type="SUPFAM" id="SSF53335">
    <property type="entry name" value="S-adenosyl-L-methionine-dependent methyltransferases"/>
    <property type="match status" value="1"/>
</dbReference>
<name>A0A239M123_9ACTN</name>
<feature type="domain" description="Methyltransferase type 11" evidence="1">
    <location>
        <begin position="100"/>
        <end position="190"/>
    </location>
</feature>
<dbReference type="GO" id="GO:0032259">
    <property type="term" value="P:methylation"/>
    <property type="evidence" value="ECO:0007669"/>
    <property type="project" value="UniProtKB-KW"/>
</dbReference>
<dbReference type="Pfam" id="PF08241">
    <property type="entry name" value="Methyltransf_11"/>
    <property type="match status" value="1"/>
</dbReference>
<dbReference type="Proteomes" id="UP000198362">
    <property type="component" value="Unassembled WGS sequence"/>
</dbReference>
<evidence type="ECO:0000313" key="2">
    <source>
        <dbReference type="EMBL" id="SNT36446.1"/>
    </source>
</evidence>
<dbReference type="GO" id="GO:0008757">
    <property type="term" value="F:S-adenosylmethionine-dependent methyltransferase activity"/>
    <property type="evidence" value="ECO:0007669"/>
    <property type="project" value="InterPro"/>
</dbReference>
<keyword evidence="3" id="KW-1185">Reference proteome</keyword>
<keyword evidence="2" id="KW-0489">Methyltransferase</keyword>
<organism evidence="2 3">
    <name type="scientific">Asanoa hainanensis</name>
    <dbReference type="NCBI Taxonomy" id="560556"/>
    <lineage>
        <taxon>Bacteria</taxon>
        <taxon>Bacillati</taxon>
        <taxon>Actinomycetota</taxon>
        <taxon>Actinomycetes</taxon>
        <taxon>Micromonosporales</taxon>
        <taxon>Micromonosporaceae</taxon>
        <taxon>Asanoa</taxon>
    </lineage>
</organism>
<proteinExistence type="predicted"/>
<protein>
    <submittedName>
        <fullName evidence="2">Methyltransferase domain-containing protein</fullName>
    </submittedName>
</protein>
<gene>
    <name evidence="2" type="ORF">SAMN05421812_10538</name>
</gene>
<dbReference type="RefSeq" id="WP_089248758.1">
    <property type="nucleotide sequence ID" value="NZ_FZPH01000005.1"/>
</dbReference>
<dbReference type="EMBL" id="FZPH01000005">
    <property type="protein sequence ID" value="SNT36446.1"/>
    <property type="molecule type" value="Genomic_DNA"/>
</dbReference>
<dbReference type="InterPro" id="IPR013216">
    <property type="entry name" value="Methyltransf_11"/>
</dbReference>
<dbReference type="CDD" id="cd02440">
    <property type="entry name" value="AdoMet_MTases"/>
    <property type="match status" value="1"/>
</dbReference>